<keyword evidence="1" id="KW-0472">Membrane</keyword>
<feature type="transmembrane region" description="Helical" evidence="1">
    <location>
        <begin position="126"/>
        <end position="148"/>
    </location>
</feature>
<keyword evidence="1" id="KW-0812">Transmembrane</keyword>
<keyword evidence="3" id="KW-1185">Reference proteome</keyword>
<name>A0A9K3CS62_9EUKA</name>
<dbReference type="AlphaFoldDB" id="A0A9K3CS62"/>
<evidence type="ECO:0000256" key="1">
    <source>
        <dbReference type="SAM" id="Phobius"/>
    </source>
</evidence>
<organism evidence="2 3">
    <name type="scientific">Kipferlia bialata</name>
    <dbReference type="NCBI Taxonomy" id="797122"/>
    <lineage>
        <taxon>Eukaryota</taxon>
        <taxon>Metamonada</taxon>
        <taxon>Carpediemonas-like organisms</taxon>
        <taxon>Kipferlia</taxon>
    </lineage>
</organism>
<protein>
    <submittedName>
        <fullName evidence="2">Uncharacterized protein</fullName>
    </submittedName>
</protein>
<evidence type="ECO:0000313" key="2">
    <source>
        <dbReference type="EMBL" id="GIQ81458.1"/>
    </source>
</evidence>
<accession>A0A9K3CS62</accession>
<reference evidence="2 3" key="1">
    <citation type="journal article" date="2018" name="PLoS ONE">
        <title>The draft genome of Kipferlia bialata reveals reductive genome evolution in fornicate parasites.</title>
        <authorList>
            <person name="Tanifuji G."/>
            <person name="Takabayashi S."/>
            <person name="Kume K."/>
            <person name="Takagi M."/>
            <person name="Nakayama T."/>
            <person name="Kamikawa R."/>
            <person name="Inagaki Y."/>
            <person name="Hashimoto T."/>
        </authorList>
    </citation>
    <scope>NUCLEOTIDE SEQUENCE [LARGE SCALE GENOMIC DNA]</scope>
    <source>
        <strain evidence="2">NY0173</strain>
    </source>
</reference>
<proteinExistence type="predicted"/>
<feature type="transmembrane region" description="Helical" evidence="1">
    <location>
        <begin position="47"/>
        <end position="69"/>
    </location>
</feature>
<feature type="transmembrane region" description="Helical" evidence="1">
    <location>
        <begin position="99"/>
        <end position="120"/>
    </location>
</feature>
<gene>
    <name evidence="2" type="ORF">KIPB_002418</name>
</gene>
<dbReference type="EMBL" id="BDIP01000399">
    <property type="protein sequence ID" value="GIQ81458.1"/>
    <property type="molecule type" value="Genomic_DNA"/>
</dbReference>
<evidence type="ECO:0000313" key="3">
    <source>
        <dbReference type="Proteomes" id="UP000265618"/>
    </source>
</evidence>
<sequence>MMRVTSVICVVGSVVTCASFLWDIRYAYTYPEPDQFSGDHFNTVAELYLYVSTGLTALLCIILVAMLQFKRRGQRRIGKMTGVEGSPVAQPKRVDKLSVLPIVLCAQVCVIAITIVASYLSSLWTYRLLTSLSNVVEFASVCIIVYPAQQRRPKSKKRPI</sequence>
<dbReference type="Proteomes" id="UP000265618">
    <property type="component" value="Unassembled WGS sequence"/>
</dbReference>
<keyword evidence="1" id="KW-1133">Transmembrane helix</keyword>
<comment type="caution">
    <text evidence="2">The sequence shown here is derived from an EMBL/GenBank/DDBJ whole genome shotgun (WGS) entry which is preliminary data.</text>
</comment>